<evidence type="ECO:0000256" key="1">
    <source>
        <dbReference type="SAM" id="Phobius"/>
    </source>
</evidence>
<name>A0ABW1T6R3_9LACO</name>
<protein>
    <recommendedName>
        <fullName evidence="4">DUF308 domain-containing protein</fullName>
    </recommendedName>
</protein>
<evidence type="ECO:0008006" key="4">
    <source>
        <dbReference type="Google" id="ProtNLM"/>
    </source>
</evidence>
<gene>
    <name evidence="2" type="ORF">ACFP1H_03890</name>
</gene>
<sequence length="199" mass="22374">MGIILVFIFSLMTIMGALSWWYAAHYNGLVGTTMILTIISVLGLLFSFGYVYEKGWVRPKQTQTTSTKNNVNSNLYFAQKSSESESIRQQHQNEQSILQQLQKSYGKNVGDVSFNQDTKTYTVTPTNAKYIQSVTTMWKYPKTNAKSIKTMSANYVKMSQSIDQSLKGSYTLQVKRSKSGPVILSIKNGQATAMNESKQ</sequence>
<feature type="transmembrane region" description="Helical" evidence="1">
    <location>
        <begin position="5"/>
        <end position="23"/>
    </location>
</feature>
<accession>A0ABW1T6R3</accession>
<keyword evidence="1" id="KW-0472">Membrane</keyword>
<keyword evidence="1" id="KW-0812">Transmembrane</keyword>
<dbReference type="RefSeq" id="WP_137630211.1">
    <property type="nucleotide sequence ID" value="NZ_BJDO01000005.1"/>
</dbReference>
<keyword evidence="1" id="KW-1133">Transmembrane helix</keyword>
<dbReference type="EMBL" id="JBHSSA010000035">
    <property type="protein sequence ID" value="MFC6253724.1"/>
    <property type="molecule type" value="Genomic_DNA"/>
</dbReference>
<dbReference type="Proteomes" id="UP001596190">
    <property type="component" value="Unassembled WGS sequence"/>
</dbReference>
<evidence type="ECO:0000313" key="3">
    <source>
        <dbReference type="Proteomes" id="UP001596190"/>
    </source>
</evidence>
<reference evidence="3" key="1">
    <citation type="journal article" date="2019" name="Int. J. Syst. Evol. Microbiol.">
        <title>The Global Catalogue of Microorganisms (GCM) 10K type strain sequencing project: providing services to taxonomists for standard genome sequencing and annotation.</title>
        <authorList>
            <consortium name="The Broad Institute Genomics Platform"/>
            <consortium name="The Broad Institute Genome Sequencing Center for Infectious Disease"/>
            <person name="Wu L."/>
            <person name="Ma J."/>
        </authorList>
    </citation>
    <scope>NUCLEOTIDE SEQUENCE [LARGE SCALE GENOMIC DNA]</scope>
    <source>
        <strain evidence="3">CCM 8950</strain>
    </source>
</reference>
<organism evidence="2 3">
    <name type="scientific">Secundilactobacillus hailunensis</name>
    <dbReference type="NCBI Taxonomy" id="2559923"/>
    <lineage>
        <taxon>Bacteria</taxon>
        <taxon>Bacillati</taxon>
        <taxon>Bacillota</taxon>
        <taxon>Bacilli</taxon>
        <taxon>Lactobacillales</taxon>
        <taxon>Lactobacillaceae</taxon>
        <taxon>Secundilactobacillus</taxon>
    </lineage>
</organism>
<proteinExistence type="predicted"/>
<feature type="transmembrane region" description="Helical" evidence="1">
    <location>
        <begin position="29"/>
        <end position="52"/>
    </location>
</feature>
<keyword evidence="3" id="KW-1185">Reference proteome</keyword>
<evidence type="ECO:0000313" key="2">
    <source>
        <dbReference type="EMBL" id="MFC6253724.1"/>
    </source>
</evidence>
<comment type="caution">
    <text evidence="2">The sequence shown here is derived from an EMBL/GenBank/DDBJ whole genome shotgun (WGS) entry which is preliminary data.</text>
</comment>